<accession>A0A813KNH3</accession>
<gene>
    <name evidence="7" type="ORF">PGLA2088_LOCUS35151</name>
</gene>
<dbReference type="InterPro" id="IPR000109">
    <property type="entry name" value="POT_fam"/>
</dbReference>
<comment type="similarity">
    <text evidence="2">Belongs to the major facilitator superfamily. Proton-dependent oligopeptide transporter (POT/PTR) (TC 2.A.17) family.</text>
</comment>
<proteinExistence type="inferred from homology"/>
<feature type="transmembrane region" description="Helical" evidence="6">
    <location>
        <begin position="67"/>
        <end position="87"/>
    </location>
</feature>
<feature type="transmembrane region" description="Helical" evidence="6">
    <location>
        <begin position="116"/>
        <end position="134"/>
    </location>
</feature>
<dbReference type="Gene3D" id="1.20.1250.20">
    <property type="entry name" value="MFS general substrate transporter like domains"/>
    <property type="match status" value="1"/>
</dbReference>
<evidence type="ECO:0000256" key="1">
    <source>
        <dbReference type="ARBA" id="ARBA00004141"/>
    </source>
</evidence>
<dbReference type="InterPro" id="IPR036259">
    <property type="entry name" value="MFS_trans_sf"/>
</dbReference>
<evidence type="ECO:0000256" key="4">
    <source>
        <dbReference type="ARBA" id="ARBA00022989"/>
    </source>
</evidence>
<evidence type="ECO:0000256" key="5">
    <source>
        <dbReference type="ARBA" id="ARBA00023136"/>
    </source>
</evidence>
<name>A0A813KNH3_POLGL</name>
<evidence type="ECO:0000256" key="6">
    <source>
        <dbReference type="SAM" id="Phobius"/>
    </source>
</evidence>
<feature type="transmembrane region" description="Helical" evidence="6">
    <location>
        <begin position="192"/>
        <end position="211"/>
    </location>
</feature>
<evidence type="ECO:0000313" key="7">
    <source>
        <dbReference type="EMBL" id="CAE8708888.1"/>
    </source>
</evidence>
<dbReference type="GO" id="GO:0022857">
    <property type="term" value="F:transmembrane transporter activity"/>
    <property type="evidence" value="ECO:0007669"/>
    <property type="project" value="InterPro"/>
</dbReference>
<evidence type="ECO:0000256" key="2">
    <source>
        <dbReference type="ARBA" id="ARBA00005982"/>
    </source>
</evidence>
<comment type="caution">
    <text evidence="7">The sequence shown here is derived from an EMBL/GenBank/DDBJ whole genome shotgun (WGS) entry which is preliminary data.</text>
</comment>
<dbReference type="GO" id="GO:0016020">
    <property type="term" value="C:membrane"/>
    <property type="evidence" value="ECO:0007669"/>
    <property type="project" value="UniProtKB-SubCell"/>
</dbReference>
<sequence length="467" mass="49870">MASVFYSQACQMDTRIGPGSSAAQLNGAFFNLADSLAIILFTPVIAQIVIPCSERCLGRKVSLNMKIYAGILVAVAAQLLAAGMEYFRLRSPVLDIQSKCAPLMASGGHVHMSELSAWWMVIPYAMVGIGEILVNPSLQHFAYDGAHPSMRSLIQAFCLFAMGGMPNALSSAMSMATAEWTPNDLNQGNLPLVYMINALIGLVGCLVFRWVSRERLPLCMKEEYSESDISEDVGATPLGEGSTTYNITKPANGVCVRTSSNTWKCFHPASARALGASSSFATHSDWGFKRVKIAYCKRLHGRRPALTIATHALQGYACMLEQLDSTDAIRAVAAQLVAANGTAVAAETLKAKQEAAAQGAASQEAGEKSLGDVTMPSGNDEERVVTVRARDWPCKEVLDSAVNVACSLGPLRRELAAEDRARAEMLKSLYAPGLVNGCSAGHAKHADVQAVLLGMEQSRGPPNPQNT</sequence>
<comment type="subcellular location">
    <subcellularLocation>
        <location evidence="1">Membrane</location>
        <topology evidence="1">Multi-pass membrane protein</topology>
    </subcellularLocation>
</comment>
<reference evidence="7" key="1">
    <citation type="submission" date="2021-02" db="EMBL/GenBank/DDBJ databases">
        <authorList>
            <person name="Dougan E. K."/>
            <person name="Rhodes N."/>
            <person name="Thang M."/>
            <person name="Chan C."/>
        </authorList>
    </citation>
    <scope>NUCLEOTIDE SEQUENCE</scope>
</reference>
<dbReference type="AlphaFoldDB" id="A0A813KNH3"/>
<dbReference type="SUPFAM" id="SSF103473">
    <property type="entry name" value="MFS general substrate transporter"/>
    <property type="match status" value="1"/>
</dbReference>
<protein>
    <submittedName>
        <fullName evidence="7">Uncharacterized protein</fullName>
    </submittedName>
</protein>
<evidence type="ECO:0000313" key="8">
    <source>
        <dbReference type="Proteomes" id="UP000626109"/>
    </source>
</evidence>
<organism evidence="7 8">
    <name type="scientific">Polarella glacialis</name>
    <name type="common">Dinoflagellate</name>
    <dbReference type="NCBI Taxonomy" id="89957"/>
    <lineage>
        <taxon>Eukaryota</taxon>
        <taxon>Sar</taxon>
        <taxon>Alveolata</taxon>
        <taxon>Dinophyceae</taxon>
        <taxon>Suessiales</taxon>
        <taxon>Suessiaceae</taxon>
        <taxon>Polarella</taxon>
    </lineage>
</organism>
<dbReference type="PANTHER" id="PTHR11654">
    <property type="entry name" value="OLIGOPEPTIDE TRANSPORTER-RELATED"/>
    <property type="match status" value="1"/>
</dbReference>
<dbReference type="Pfam" id="PF00854">
    <property type="entry name" value="PTR2"/>
    <property type="match status" value="1"/>
</dbReference>
<dbReference type="Proteomes" id="UP000626109">
    <property type="component" value="Unassembled WGS sequence"/>
</dbReference>
<feature type="transmembrane region" description="Helical" evidence="6">
    <location>
        <begin position="154"/>
        <end position="172"/>
    </location>
</feature>
<keyword evidence="5 6" id="KW-0472">Membrane</keyword>
<dbReference type="EMBL" id="CAJNNW010031756">
    <property type="protein sequence ID" value="CAE8708888.1"/>
    <property type="molecule type" value="Genomic_DNA"/>
</dbReference>
<keyword evidence="3 6" id="KW-0812">Transmembrane</keyword>
<keyword evidence="4 6" id="KW-1133">Transmembrane helix</keyword>
<feature type="transmembrane region" description="Helical" evidence="6">
    <location>
        <begin position="28"/>
        <end position="46"/>
    </location>
</feature>
<evidence type="ECO:0000256" key="3">
    <source>
        <dbReference type="ARBA" id="ARBA00022692"/>
    </source>
</evidence>